<dbReference type="FunFam" id="3.30.200.20:FF:000195">
    <property type="entry name" value="G-type lectin S-receptor-like serine/threonine-protein kinase"/>
    <property type="match status" value="1"/>
</dbReference>
<evidence type="ECO:0000256" key="8">
    <source>
        <dbReference type="ARBA" id="ARBA00022777"/>
    </source>
</evidence>
<dbReference type="SMART" id="SM00219">
    <property type="entry name" value="TyrKc"/>
    <property type="match status" value="1"/>
</dbReference>
<dbReference type="InterPro" id="IPR001480">
    <property type="entry name" value="Bulb-type_lectin_dom"/>
</dbReference>
<dbReference type="EMBL" id="JXTC01000198">
    <property type="protein sequence ID" value="PON82236.1"/>
    <property type="molecule type" value="Genomic_DNA"/>
</dbReference>
<evidence type="ECO:0000256" key="12">
    <source>
        <dbReference type="ARBA" id="ARBA00023157"/>
    </source>
</evidence>
<keyword evidence="16" id="KW-0245">EGF-like domain</keyword>
<dbReference type="GO" id="GO:0016020">
    <property type="term" value="C:membrane"/>
    <property type="evidence" value="ECO:0007669"/>
    <property type="project" value="UniProtKB-SubCell"/>
</dbReference>
<keyword evidence="12" id="KW-1015">Disulfide bond</keyword>
<dbReference type="GO" id="GO:0005524">
    <property type="term" value="F:ATP binding"/>
    <property type="evidence" value="ECO:0007669"/>
    <property type="project" value="UniProtKB-KW"/>
</dbReference>
<dbReference type="Pfam" id="PF11883">
    <property type="entry name" value="DUF3403"/>
    <property type="match status" value="1"/>
</dbReference>
<dbReference type="PROSITE" id="PS50011">
    <property type="entry name" value="PROTEIN_KINASE_DOM"/>
    <property type="match status" value="1"/>
</dbReference>
<dbReference type="SUPFAM" id="SSF56112">
    <property type="entry name" value="Protein kinase-like (PK-like)"/>
    <property type="match status" value="1"/>
</dbReference>
<evidence type="ECO:0000256" key="16">
    <source>
        <dbReference type="PROSITE-ProRule" id="PRU00076"/>
    </source>
</evidence>
<organism evidence="24 25">
    <name type="scientific">Trema orientale</name>
    <name type="common">Charcoal tree</name>
    <name type="synonym">Celtis orientalis</name>
    <dbReference type="NCBI Taxonomy" id="63057"/>
    <lineage>
        <taxon>Eukaryota</taxon>
        <taxon>Viridiplantae</taxon>
        <taxon>Streptophyta</taxon>
        <taxon>Embryophyta</taxon>
        <taxon>Tracheophyta</taxon>
        <taxon>Spermatophyta</taxon>
        <taxon>Magnoliopsida</taxon>
        <taxon>eudicotyledons</taxon>
        <taxon>Gunneridae</taxon>
        <taxon>Pentapetalae</taxon>
        <taxon>rosids</taxon>
        <taxon>fabids</taxon>
        <taxon>Rosales</taxon>
        <taxon>Cannabaceae</taxon>
        <taxon>Trema</taxon>
    </lineage>
</organism>
<feature type="domain" description="Bulb-type lectin" evidence="22">
    <location>
        <begin position="23"/>
        <end position="145"/>
    </location>
</feature>
<evidence type="ECO:0000259" key="21">
    <source>
        <dbReference type="PROSITE" id="PS50026"/>
    </source>
</evidence>
<dbReference type="Gene3D" id="3.30.200.20">
    <property type="entry name" value="Phosphorylase Kinase, domain 1"/>
    <property type="match status" value="1"/>
</dbReference>
<evidence type="ECO:0000256" key="19">
    <source>
        <dbReference type="SAM" id="SignalP"/>
    </source>
</evidence>
<keyword evidence="4" id="KW-0808">Transferase</keyword>
<keyword evidence="5 18" id="KW-0812">Transmembrane</keyword>
<evidence type="ECO:0000256" key="6">
    <source>
        <dbReference type="ARBA" id="ARBA00022729"/>
    </source>
</evidence>
<evidence type="ECO:0000256" key="11">
    <source>
        <dbReference type="ARBA" id="ARBA00023136"/>
    </source>
</evidence>
<dbReference type="SMART" id="SM00108">
    <property type="entry name" value="B_lectin"/>
    <property type="match status" value="1"/>
</dbReference>
<dbReference type="InterPro" id="IPR020635">
    <property type="entry name" value="Tyr_kinase_cat_dom"/>
</dbReference>
<feature type="signal peptide" evidence="19">
    <location>
        <begin position="1"/>
        <end position="19"/>
    </location>
</feature>
<feature type="compositionally biased region" description="Basic and acidic residues" evidence="17">
    <location>
        <begin position="662"/>
        <end position="671"/>
    </location>
</feature>
<keyword evidence="10 18" id="KW-1133">Transmembrane helix</keyword>
<keyword evidence="13" id="KW-0325">Glycoprotein</keyword>
<dbReference type="SMART" id="SM00473">
    <property type="entry name" value="PAN_AP"/>
    <property type="match status" value="1"/>
</dbReference>
<evidence type="ECO:0000256" key="13">
    <source>
        <dbReference type="ARBA" id="ARBA00023180"/>
    </source>
</evidence>
<dbReference type="Gene3D" id="2.90.10.10">
    <property type="entry name" value="Bulb-type lectin domain"/>
    <property type="match status" value="1"/>
</dbReference>
<sequence>MAFLSFMLIILLLLFNAGSLEVLNGINPFQSLDDGATLVSKEGSFELGFFSPGNSSKNRYLGIWYKNIPVRTVVWVANRCNPINDSSGLLTINDAGNLVLSNQNKSVVWSTRLSKQAKKPKVELLDSGNLVVTEEEDTNSGNYLWQSFDYPTDTLLPGMKYGWDLRTGLNRRLSAWKTWDDPCSSNFTWGIEFYKQLQAFPEIVMRKGTTKFYRSGPWNGQTFSGTPFLKPNPVFDFVFVNNDDEVYFTFYLKNVSVISILVMNETTSTRDRLNWIARERRWKTYSTIPRDFCDSYGLCGPNGNCIISDTPICQCLKGFSPKSQEQWSSTDWSQGCVRNKSLSCEKDGFLKISGLKLPDTKNSWVNKDMNINECWAKCLSNCSCVAYSNSNISGQGSGCAIWFDHLMDIRQVPGGGQDLYIRVPDSELEKENDGGKVKIVVLIVVAVIGGVSGILLLAHCLCRRRNLAAYAHCSHFWLEKRTDINETVTQNGGQDGDLELPLFSFSIISIATDYFSLNNKLGEGGFGPVYRGRLEDGQEIAVKRLSMSSRQGLNEFKNEVKLIAKLQHRNLVKLLGCCIQEEEKLLAWTLQKEGRPFELLDKCLLVSSYNNLDEVLRCIHIGLLCVQQSPTNRPNMSSVVLMLSSQSDLPQPKQPGYFLEMDLPKGDHSSTKPESSSTNYMSMSLVEAR</sequence>
<evidence type="ECO:0000313" key="24">
    <source>
        <dbReference type="EMBL" id="PON82236.1"/>
    </source>
</evidence>
<dbReference type="InterPro" id="IPR003609">
    <property type="entry name" value="Pan_app"/>
</dbReference>
<comment type="caution">
    <text evidence="16">Lacks conserved residue(s) required for the propagation of feature annotation.</text>
</comment>
<evidence type="ECO:0000256" key="5">
    <source>
        <dbReference type="ARBA" id="ARBA00022692"/>
    </source>
</evidence>
<keyword evidence="11 18" id="KW-0472">Membrane</keyword>
<dbReference type="EC" id="2.7.11.1" evidence="2"/>
<keyword evidence="9" id="KW-0067">ATP-binding</keyword>
<dbReference type="GO" id="GO:0004674">
    <property type="term" value="F:protein serine/threonine kinase activity"/>
    <property type="evidence" value="ECO:0007669"/>
    <property type="project" value="UniProtKB-KW"/>
</dbReference>
<evidence type="ECO:0000259" key="22">
    <source>
        <dbReference type="PROSITE" id="PS50927"/>
    </source>
</evidence>
<feature type="domain" description="Apple" evidence="23">
    <location>
        <begin position="344"/>
        <end position="424"/>
    </location>
</feature>
<dbReference type="PROSITE" id="PS50927">
    <property type="entry name" value="BULB_LECTIN"/>
    <property type="match status" value="1"/>
</dbReference>
<dbReference type="InterPro" id="IPR036426">
    <property type="entry name" value="Bulb-type_lectin_dom_sf"/>
</dbReference>
<dbReference type="AlphaFoldDB" id="A0A2P5E9P3"/>
<dbReference type="CDD" id="cd01098">
    <property type="entry name" value="PAN_AP_plant"/>
    <property type="match status" value="1"/>
</dbReference>
<dbReference type="CDD" id="cd00028">
    <property type="entry name" value="B_lectin"/>
    <property type="match status" value="1"/>
</dbReference>
<dbReference type="PANTHER" id="PTHR32444:SF234">
    <property type="entry name" value="RECEPTOR-LIKE SERINE_THREONINE-PROTEIN KINASE"/>
    <property type="match status" value="1"/>
</dbReference>
<dbReference type="InParanoid" id="A0A2P5E9P3"/>
<feature type="domain" description="Protein kinase" evidence="20">
    <location>
        <begin position="515"/>
        <end position="689"/>
    </location>
</feature>
<dbReference type="Pfam" id="PF00954">
    <property type="entry name" value="S_locus_glycop"/>
    <property type="match status" value="1"/>
</dbReference>
<proteinExistence type="predicted"/>
<keyword evidence="25" id="KW-1185">Reference proteome</keyword>
<dbReference type="OrthoDB" id="1514734at2759"/>
<dbReference type="InterPro" id="IPR000719">
    <property type="entry name" value="Prot_kinase_dom"/>
</dbReference>
<accession>A0A2P5E9P3</accession>
<evidence type="ECO:0000256" key="9">
    <source>
        <dbReference type="ARBA" id="ARBA00022840"/>
    </source>
</evidence>
<feature type="domain" description="EGF-like" evidence="21">
    <location>
        <begin position="289"/>
        <end position="325"/>
    </location>
</feature>
<dbReference type="InterPro" id="IPR000858">
    <property type="entry name" value="S_locus_glycoprot_dom"/>
</dbReference>
<dbReference type="InterPro" id="IPR000742">
    <property type="entry name" value="EGF"/>
</dbReference>
<feature type="compositionally biased region" description="Polar residues" evidence="17">
    <location>
        <begin position="672"/>
        <end position="682"/>
    </location>
</feature>
<evidence type="ECO:0000256" key="15">
    <source>
        <dbReference type="ARBA" id="ARBA00048679"/>
    </source>
</evidence>
<dbReference type="PROSITE" id="PS50026">
    <property type="entry name" value="EGF_3"/>
    <property type="match status" value="1"/>
</dbReference>
<comment type="caution">
    <text evidence="24">The sequence shown here is derived from an EMBL/GenBank/DDBJ whole genome shotgun (WGS) entry which is preliminary data.</text>
</comment>
<dbReference type="Proteomes" id="UP000237000">
    <property type="component" value="Unassembled WGS sequence"/>
</dbReference>
<dbReference type="Pfam" id="PF07714">
    <property type="entry name" value="PK_Tyr_Ser-Thr"/>
    <property type="match status" value="1"/>
</dbReference>
<evidence type="ECO:0000256" key="2">
    <source>
        <dbReference type="ARBA" id="ARBA00012513"/>
    </source>
</evidence>
<name>A0A2P5E9P3_TREOI</name>
<feature type="transmembrane region" description="Helical" evidence="18">
    <location>
        <begin position="439"/>
        <end position="458"/>
    </location>
</feature>
<evidence type="ECO:0000256" key="4">
    <source>
        <dbReference type="ARBA" id="ARBA00022679"/>
    </source>
</evidence>
<reference evidence="25" key="1">
    <citation type="submission" date="2016-06" db="EMBL/GenBank/DDBJ databases">
        <title>Parallel loss of symbiosis genes in relatives of nitrogen-fixing non-legume Parasponia.</title>
        <authorList>
            <person name="Van Velzen R."/>
            <person name="Holmer R."/>
            <person name="Bu F."/>
            <person name="Rutten L."/>
            <person name="Van Zeijl A."/>
            <person name="Liu W."/>
            <person name="Santuari L."/>
            <person name="Cao Q."/>
            <person name="Sharma T."/>
            <person name="Shen D."/>
            <person name="Roswanjaya Y."/>
            <person name="Wardhani T."/>
            <person name="Kalhor M.S."/>
            <person name="Jansen J."/>
            <person name="Van den Hoogen J."/>
            <person name="Gungor B."/>
            <person name="Hartog M."/>
            <person name="Hontelez J."/>
            <person name="Verver J."/>
            <person name="Yang W.-C."/>
            <person name="Schijlen E."/>
            <person name="Repin R."/>
            <person name="Schilthuizen M."/>
            <person name="Schranz E."/>
            <person name="Heidstra R."/>
            <person name="Miyata K."/>
            <person name="Fedorova E."/>
            <person name="Kohlen W."/>
            <person name="Bisseling T."/>
            <person name="Smit S."/>
            <person name="Geurts R."/>
        </authorList>
    </citation>
    <scope>NUCLEOTIDE SEQUENCE [LARGE SCALE GENOMIC DNA]</scope>
    <source>
        <strain evidence="25">cv. RG33-2</strain>
    </source>
</reference>
<feature type="region of interest" description="Disordered" evidence="17">
    <location>
        <begin position="661"/>
        <end position="689"/>
    </location>
</feature>
<comment type="catalytic activity">
    <reaction evidence="15">
        <text>L-seryl-[protein] + ATP = O-phospho-L-seryl-[protein] + ADP + H(+)</text>
        <dbReference type="Rhea" id="RHEA:17989"/>
        <dbReference type="Rhea" id="RHEA-COMP:9863"/>
        <dbReference type="Rhea" id="RHEA-COMP:11604"/>
        <dbReference type="ChEBI" id="CHEBI:15378"/>
        <dbReference type="ChEBI" id="CHEBI:29999"/>
        <dbReference type="ChEBI" id="CHEBI:30616"/>
        <dbReference type="ChEBI" id="CHEBI:83421"/>
        <dbReference type="ChEBI" id="CHEBI:456216"/>
        <dbReference type="EC" id="2.7.11.1"/>
    </reaction>
</comment>
<evidence type="ECO:0000313" key="25">
    <source>
        <dbReference type="Proteomes" id="UP000237000"/>
    </source>
</evidence>
<dbReference type="Pfam" id="PF01453">
    <property type="entry name" value="B_lectin"/>
    <property type="match status" value="1"/>
</dbReference>
<protein>
    <recommendedName>
        <fullName evidence="2">non-specific serine/threonine protein kinase</fullName>
        <ecNumber evidence="2">2.7.11.1</ecNumber>
    </recommendedName>
</protein>
<evidence type="ECO:0000256" key="18">
    <source>
        <dbReference type="SAM" id="Phobius"/>
    </source>
</evidence>
<dbReference type="InterPro" id="IPR021820">
    <property type="entry name" value="S-locus_recpt_kinase_C"/>
</dbReference>
<evidence type="ECO:0000256" key="17">
    <source>
        <dbReference type="SAM" id="MobiDB-lite"/>
    </source>
</evidence>
<dbReference type="PROSITE" id="PS50948">
    <property type="entry name" value="PAN"/>
    <property type="match status" value="1"/>
</dbReference>
<evidence type="ECO:0000256" key="3">
    <source>
        <dbReference type="ARBA" id="ARBA00022527"/>
    </source>
</evidence>
<keyword evidence="3" id="KW-0723">Serine/threonine-protein kinase</keyword>
<evidence type="ECO:0000256" key="10">
    <source>
        <dbReference type="ARBA" id="ARBA00022989"/>
    </source>
</evidence>
<dbReference type="InterPro" id="IPR001245">
    <property type="entry name" value="Ser-Thr/Tyr_kinase_cat_dom"/>
</dbReference>
<comment type="subcellular location">
    <subcellularLocation>
        <location evidence="1">Membrane</location>
        <topology evidence="1">Single-pass membrane protein</topology>
    </subcellularLocation>
</comment>
<dbReference type="GO" id="GO:0048544">
    <property type="term" value="P:recognition of pollen"/>
    <property type="evidence" value="ECO:0007669"/>
    <property type="project" value="InterPro"/>
</dbReference>
<keyword evidence="6 19" id="KW-0732">Signal</keyword>
<evidence type="ECO:0000259" key="23">
    <source>
        <dbReference type="PROSITE" id="PS50948"/>
    </source>
</evidence>
<keyword evidence="7" id="KW-0547">Nucleotide-binding</keyword>
<gene>
    <name evidence="24" type="ORF">TorRG33x02_219380</name>
</gene>
<dbReference type="SUPFAM" id="SSF51110">
    <property type="entry name" value="alpha-D-mannose-specific plant lectins"/>
    <property type="match status" value="1"/>
</dbReference>
<dbReference type="GO" id="GO:0004713">
    <property type="term" value="F:protein tyrosine kinase activity"/>
    <property type="evidence" value="ECO:0007669"/>
    <property type="project" value="InterPro"/>
</dbReference>
<dbReference type="Pfam" id="PF08276">
    <property type="entry name" value="PAN_2"/>
    <property type="match status" value="1"/>
</dbReference>
<dbReference type="InterPro" id="IPR011009">
    <property type="entry name" value="Kinase-like_dom_sf"/>
</dbReference>
<evidence type="ECO:0000256" key="14">
    <source>
        <dbReference type="ARBA" id="ARBA00047899"/>
    </source>
</evidence>
<evidence type="ECO:0000256" key="1">
    <source>
        <dbReference type="ARBA" id="ARBA00004167"/>
    </source>
</evidence>
<evidence type="ECO:0000259" key="20">
    <source>
        <dbReference type="PROSITE" id="PS50011"/>
    </source>
</evidence>
<evidence type="ECO:0000256" key="7">
    <source>
        <dbReference type="ARBA" id="ARBA00022741"/>
    </source>
</evidence>
<comment type="catalytic activity">
    <reaction evidence="14">
        <text>L-threonyl-[protein] + ATP = O-phospho-L-threonyl-[protein] + ADP + H(+)</text>
        <dbReference type="Rhea" id="RHEA:46608"/>
        <dbReference type="Rhea" id="RHEA-COMP:11060"/>
        <dbReference type="Rhea" id="RHEA-COMP:11605"/>
        <dbReference type="ChEBI" id="CHEBI:15378"/>
        <dbReference type="ChEBI" id="CHEBI:30013"/>
        <dbReference type="ChEBI" id="CHEBI:30616"/>
        <dbReference type="ChEBI" id="CHEBI:61977"/>
        <dbReference type="ChEBI" id="CHEBI:456216"/>
        <dbReference type="EC" id="2.7.11.1"/>
    </reaction>
</comment>
<dbReference type="PANTHER" id="PTHR32444">
    <property type="entry name" value="BULB-TYPE LECTIN DOMAIN-CONTAINING PROTEIN"/>
    <property type="match status" value="1"/>
</dbReference>
<keyword evidence="8 24" id="KW-0418">Kinase</keyword>
<dbReference type="FunFam" id="2.90.10.10:FF:000001">
    <property type="entry name" value="G-type lectin S-receptor-like serine/threonine-protein kinase"/>
    <property type="match status" value="1"/>
</dbReference>
<feature type="chain" id="PRO_5015114585" description="non-specific serine/threonine protein kinase" evidence="19">
    <location>
        <begin position="20"/>
        <end position="689"/>
    </location>
</feature>